<keyword evidence="5" id="KW-0862">Zinc</keyword>
<reference evidence="7 8" key="1">
    <citation type="submission" date="2023-07" db="EMBL/GenBank/DDBJ databases">
        <title>Genomic Encyclopedia of Type Strains, Phase IV (KMG-IV): sequencing the most valuable type-strain genomes for metagenomic binning, comparative biology and taxonomic classification.</title>
        <authorList>
            <person name="Goeker M."/>
        </authorList>
    </citation>
    <scope>NUCLEOTIDE SEQUENCE [LARGE SCALE GENOMIC DNA]</scope>
    <source>
        <strain evidence="7 8">B1-1</strain>
    </source>
</reference>
<dbReference type="Gene3D" id="3.20.20.140">
    <property type="entry name" value="Metal-dependent hydrolases"/>
    <property type="match status" value="1"/>
</dbReference>
<dbReference type="Proteomes" id="UP001223743">
    <property type="component" value="Unassembled WGS sequence"/>
</dbReference>
<dbReference type="SUPFAM" id="SSF51338">
    <property type="entry name" value="Composite domain of metallo-dependent hydrolases"/>
    <property type="match status" value="1"/>
</dbReference>
<dbReference type="RefSeq" id="WP_266282748.1">
    <property type="nucleotide sequence ID" value="NZ_JAPKNF010000002.1"/>
</dbReference>
<evidence type="ECO:0000256" key="1">
    <source>
        <dbReference type="ARBA" id="ARBA00001947"/>
    </source>
</evidence>
<dbReference type="NCBIfam" id="TIGR00857">
    <property type="entry name" value="pyrC_multi"/>
    <property type="match status" value="1"/>
</dbReference>
<dbReference type="InterPro" id="IPR006680">
    <property type="entry name" value="Amidohydro-rel"/>
</dbReference>
<name>A0ABU0MA12_9HYPH</name>
<accession>A0ABU0MA12</accession>
<evidence type="ECO:0000256" key="2">
    <source>
        <dbReference type="ARBA" id="ARBA00011881"/>
    </source>
</evidence>
<dbReference type="Gene3D" id="2.30.40.10">
    <property type="entry name" value="Urease, subunit C, domain 1"/>
    <property type="match status" value="1"/>
</dbReference>
<sequence length="462" mass="48972">MTETFDLVIRNARVVGEDRDVAGGLAVREGRIAAFFEGGTAPEATETIDAAGRVLMPGLVDGHVHFSEPGRGHWEGFETGSRAAAAGGITTFVEMPLNAHPPTIHAEALRLKQAEAAKSIVDYALWGGLVDDNLADLEDLQAGGVAGFKAFMCTASDFPRVDARLMRAGMTTIAGFGSFLAVHAEDEVMTGRLAAALRAAGRRDRAAWGESRPIAAELSAIDEAIGLAEETGARLHIVHVSSAAGIDRISAAKARGVAVTAETCPHYLFFDETDLERLGPVAKCAPPLRAPSEREALWDRVLAGAVDVIASDHSPCLWSEKAAGEDDIFAAWGGISGLQSTLPVLLTEGPRRGLSLPDIVRMTASNPARLFGLHPRKGSLAIGSDADLVLVDPEASFTLREDDLFYRNRHSAYCGSAFRGRVDLTISRGTAVYRDGDILPHRGARLDGAGLGRVRQPLGETA</sequence>
<protein>
    <submittedName>
        <fullName evidence="7">Allantoinase</fullName>
        <ecNumber evidence="7">3.5.2.5</ecNumber>
    </submittedName>
</protein>
<evidence type="ECO:0000256" key="4">
    <source>
        <dbReference type="ARBA" id="ARBA00022801"/>
    </source>
</evidence>
<evidence type="ECO:0000313" key="8">
    <source>
        <dbReference type="Proteomes" id="UP001223743"/>
    </source>
</evidence>
<evidence type="ECO:0000256" key="3">
    <source>
        <dbReference type="ARBA" id="ARBA00022723"/>
    </source>
</evidence>
<dbReference type="GO" id="GO:0004038">
    <property type="term" value="F:allantoinase activity"/>
    <property type="evidence" value="ECO:0007669"/>
    <property type="project" value="UniProtKB-EC"/>
</dbReference>
<feature type="domain" description="Amidohydrolase-related" evidence="6">
    <location>
        <begin position="54"/>
        <end position="432"/>
    </location>
</feature>
<proteinExistence type="predicted"/>
<comment type="cofactor">
    <cofactor evidence="1">
        <name>Zn(2+)</name>
        <dbReference type="ChEBI" id="CHEBI:29105"/>
    </cofactor>
</comment>
<evidence type="ECO:0000313" key="7">
    <source>
        <dbReference type="EMBL" id="MDQ0517794.1"/>
    </source>
</evidence>
<keyword evidence="3" id="KW-0479">Metal-binding</keyword>
<dbReference type="EMBL" id="JAUSWJ010000001">
    <property type="protein sequence ID" value="MDQ0517794.1"/>
    <property type="molecule type" value="Genomic_DNA"/>
</dbReference>
<dbReference type="NCBIfam" id="TIGR03178">
    <property type="entry name" value="allantoinase"/>
    <property type="match status" value="1"/>
</dbReference>
<evidence type="ECO:0000259" key="6">
    <source>
        <dbReference type="Pfam" id="PF01979"/>
    </source>
</evidence>
<dbReference type="InterPro" id="IPR050138">
    <property type="entry name" value="DHOase/Allantoinase_Hydrolase"/>
</dbReference>
<dbReference type="SUPFAM" id="SSF51556">
    <property type="entry name" value="Metallo-dependent hydrolases"/>
    <property type="match status" value="1"/>
</dbReference>
<organism evidence="7 8">
    <name type="scientific">Kaistia geumhonensis</name>
    <dbReference type="NCBI Taxonomy" id="410839"/>
    <lineage>
        <taxon>Bacteria</taxon>
        <taxon>Pseudomonadati</taxon>
        <taxon>Pseudomonadota</taxon>
        <taxon>Alphaproteobacteria</taxon>
        <taxon>Hyphomicrobiales</taxon>
        <taxon>Kaistiaceae</taxon>
        <taxon>Kaistia</taxon>
    </lineage>
</organism>
<dbReference type="InterPro" id="IPR011059">
    <property type="entry name" value="Metal-dep_hydrolase_composite"/>
</dbReference>
<dbReference type="InterPro" id="IPR032466">
    <property type="entry name" value="Metal_Hydrolase"/>
</dbReference>
<gene>
    <name evidence="7" type="ORF">QO015_003407</name>
</gene>
<keyword evidence="4 7" id="KW-0378">Hydrolase</keyword>
<dbReference type="InterPro" id="IPR017593">
    <property type="entry name" value="Allantoinase"/>
</dbReference>
<comment type="caution">
    <text evidence="7">The sequence shown here is derived from an EMBL/GenBank/DDBJ whole genome shotgun (WGS) entry which is preliminary data.</text>
</comment>
<keyword evidence="8" id="KW-1185">Reference proteome</keyword>
<evidence type="ECO:0000256" key="5">
    <source>
        <dbReference type="ARBA" id="ARBA00022833"/>
    </source>
</evidence>
<dbReference type="PANTHER" id="PTHR43668">
    <property type="entry name" value="ALLANTOINASE"/>
    <property type="match status" value="1"/>
</dbReference>
<dbReference type="PANTHER" id="PTHR43668:SF4">
    <property type="entry name" value="ALLANTOINASE"/>
    <property type="match status" value="1"/>
</dbReference>
<comment type="subunit">
    <text evidence="2">Homotetramer.</text>
</comment>
<dbReference type="Pfam" id="PF01979">
    <property type="entry name" value="Amidohydro_1"/>
    <property type="match status" value="1"/>
</dbReference>
<dbReference type="EC" id="3.5.2.5" evidence="7"/>